<name>A0A8J6CJI9_DIALT</name>
<dbReference type="OMA" id="ISSREWE"/>
<sequence length="705" mass="74616">MAAARWPDVDRHALAIARRIAADGAYVTHAAVVHELAHQYVPYGVPVASLCTVPSLALLARLQETVDGFIAAFVDSRAIATVRDLEAELPVVLRSFGLSPLHPPAPSTAPDPEEIDLDAELAPHVGPHATRGLDGANDARDAPARAVAVADEGLERAEARGVSTPLPTFGEYGLGSLLAHPAVRLHWRVAHVPPALALSLSAADVLRVMRDGALSGKLPADMSSDTLGAHLCELHGARDTRELGVRLGDVTPLLLLARHAWRREQEQLARAFNTGHRACAGHCMPTAARPARRRRARLRPALQPTVDRFVRECSRALGDGVRAPTLAQVRGAVGLALDAAAPPAVAACGGERGTGADAGCEGEEGALASANARRDAPGDAGNGALRGAQLELATSVLVEYAMLHLGGRAHRAKRFQLDDDDDGGDDAGAKRELVDDARECGGSRADGIPDGELACAPACARVEHGKSRSGAGDEPGADADGWAKTTHCVHDGPEARKRPRAAEDGRATPEAPNARRASGPNEGELGISGDDGARARLGLADGFCMVVEKQYGGGPRRIANERLRACLPFCTSERGATDAGATRNDARMREAGRWGEQLVYQLLLLTHAGAGVRWLNEASESGLGYDLELMLGGRRIFVEVKSTRHARKNVFQISSREWELARKMGDGYHLYRVYAAMDPALVAVDHVVDPVRMLESGQIALCLAV</sequence>
<reference evidence="3" key="1">
    <citation type="submission" date="2021-05" db="EMBL/GenBank/DDBJ databases">
        <title>The genome of the haptophyte Pavlova lutheri (Diacronema luteri, Pavlovales) - a model for lipid biosynthesis in eukaryotic algae.</title>
        <authorList>
            <person name="Hulatt C.J."/>
            <person name="Posewitz M.C."/>
        </authorList>
    </citation>
    <scope>NUCLEOTIDE SEQUENCE</scope>
    <source>
        <strain evidence="3">NIVA-4/92</strain>
    </source>
</reference>
<evidence type="ECO:0000313" key="4">
    <source>
        <dbReference type="Proteomes" id="UP000751190"/>
    </source>
</evidence>
<dbReference type="AlphaFoldDB" id="A0A8J6CJI9"/>
<proteinExistence type="predicted"/>
<dbReference type="CDD" id="cd01037">
    <property type="entry name" value="PDDEXK_nuclease-like"/>
    <property type="match status" value="1"/>
</dbReference>
<feature type="compositionally biased region" description="Basic and acidic residues" evidence="1">
    <location>
        <begin position="488"/>
        <end position="507"/>
    </location>
</feature>
<evidence type="ECO:0000313" key="3">
    <source>
        <dbReference type="EMBL" id="KAG8469988.1"/>
    </source>
</evidence>
<keyword evidence="4" id="KW-1185">Reference proteome</keyword>
<dbReference type="Pfam" id="PF13020">
    <property type="entry name" value="NOV_C"/>
    <property type="match status" value="1"/>
</dbReference>
<dbReference type="InterPro" id="IPR052957">
    <property type="entry name" value="Auxin_embryo_med"/>
</dbReference>
<dbReference type="OrthoDB" id="1262810at2759"/>
<evidence type="ECO:0000256" key="1">
    <source>
        <dbReference type="SAM" id="MobiDB-lite"/>
    </source>
</evidence>
<organism evidence="3 4">
    <name type="scientific">Diacronema lutheri</name>
    <name type="common">Unicellular marine alga</name>
    <name type="synonym">Monochrysis lutheri</name>
    <dbReference type="NCBI Taxonomy" id="2081491"/>
    <lineage>
        <taxon>Eukaryota</taxon>
        <taxon>Haptista</taxon>
        <taxon>Haptophyta</taxon>
        <taxon>Pavlovophyceae</taxon>
        <taxon>Pavlovales</taxon>
        <taxon>Pavlovaceae</taxon>
        <taxon>Diacronema</taxon>
    </lineage>
</organism>
<feature type="domain" description="Protein NO VEIN C-terminal" evidence="2">
    <location>
        <begin position="595"/>
        <end position="677"/>
    </location>
</feature>
<comment type="caution">
    <text evidence="3">The sequence shown here is derived from an EMBL/GenBank/DDBJ whole genome shotgun (WGS) entry which is preliminary data.</text>
</comment>
<dbReference type="InterPro" id="IPR024975">
    <property type="entry name" value="NOV_C"/>
</dbReference>
<dbReference type="Proteomes" id="UP000751190">
    <property type="component" value="Unassembled WGS sequence"/>
</dbReference>
<gene>
    <name evidence="3" type="ORF">KFE25_006443</name>
</gene>
<accession>A0A8J6CJI9</accession>
<evidence type="ECO:0000259" key="2">
    <source>
        <dbReference type="Pfam" id="PF13020"/>
    </source>
</evidence>
<feature type="compositionally biased region" description="Low complexity" evidence="1">
    <location>
        <begin position="470"/>
        <end position="483"/>
    </location>
</feature>
<dbReference type="PANTHER" id="PTHR32387">
    <property type="entry name" value="WU:FJ29H11"/>
    <property type="match status" value="1"/>
</dbReference>
<dbReference type="PANTHER" id="PTHR32387:SF0">
    <property type="entry name" value="PROTEIN NO VEIN"/>
    <property type="match status" value="1"/>
</dbReference>
<protein>
    <recommendedName>
        <fullName evidence="2">Protein NO VEIN C-terminal domain-containing protein</fullName>
    </recommendedName>
</protein>
<feature type="region of interest" description="Disordered" evidence="1">
    <location>
        <begin position="465"/>
        <end position="530"/>
    </location>
</feature>
<dbReference type="EMBL" id="JAGTXO010000002">
    <property type="protein sequence ID" value="KAG8469988.1"/>
    <property type="molecule type" value="Genomic_DNA"/>
</dbReference>